<dbReference type="EMBL" id="PPCV01000001">
    <property type="protein sequence ID" value="RXW33303.1"/>
    <property type="molecule type" value="Genomic_DNA"/>
</dbReference>
<proteinExistence type="predicted"/>
<organism evidence="2 3">
    <name type="scientific">Propioniciclava flava</name>
    <dbReference type="NCBI Taxonomy" id="2072026"/>
    <lineage>
        <taxon>Bacteria</taxon>
        <taxon>Bacillati</taxon>
        <taxon>Actinomycetota</taxon>
        <taxon>Actinomycetes</taxon>
        <taxon>Propionibacteriales</taxon>
        <taxon>Propionibacteriaceae</taxon>
        <taxon>Propioniciclava</taxon>
    </lineage>
</organism>
<dbReference type="RefSeq" id="WP_129457268.1">
    <property type="nucleotide sequence ID" value="NZ_PPCV01000001.1"/>
</dbReference>
<gene>
    <name evidence="2" type="ORF">C1706_00605</name>
</gene>
<dbReference type="AlphaFoldDB" id="A0A4Q2EJE1"/>
<protein>
    <recommendedName>
        <fullName evidence="4">ATP synthase protein I</fullName>
    </recommendedName>
</protein>
<keyword evidence="1" id="KW-0812">Transmembrane</keyword>
<dbReference type="OrthoDB" id="3731180at2"/>
<keyword evidence="1" id="KW-0472">Membrane</keyword>
<evidence type="ECO:0008006" key="4">
    <source>
        <dbReference type="Google" id="ProtNLM"/>
    </source>
</evidence>
<evidence type="ECO:0000256" key="1">
    <source>
        <dbReference type="SAM" id="Phobius"/>
    </source>
</evidence>
<feature type="transmembrane region" description="Helical" evidence="1">
    <location>
        <begin position="45"/>
        <end position="64"/>
    </location>
</feature>
<evidence type="ECO:0000313" key="3">
    <source>
        <dbReference type="Proteomes" id="UP000290624"/>
    </source>
</evidence>
<reference evidence="2 3" key="1">
    <citation type="submission" date="2018-01" db="EMBL/GenBank/DDBJ databases">
        <title>Lactibacter flavus gen. nov., sp. nov., a novel bacterium of the family Propionibacteriaceae isolated from raw milk and dairy products.</title>
        <authorList>
            <person name="Wenning M."/>
            <person name="Breitenwieser F."/>
            <person name="Huptas C."/>
            <person name="von Neubeck M."/>
            <person name="Busse H.-J."/>
            <person name="Scherer S."/>
        </authorList>
    </citation>
    <scope>NUCLEOTIDE SEQUENCE [LARGE SCALE GENOMIC DNA]</scope>
    <source>
        <strain evidence="2 3">VG341</strain>
    </source>
</reference>
<feature type="transmembrane region" description="Helical" evidence="1">
    <location>
        <begin position="76"/>
        <end position="100"/>
    </location>
</feature>
<name>A0A4Q2EJE1_9ACTN</name>
<accession>A0A4Q2EJE1</accession>
<feature type="transmembrane region" description="Helical" evidence="1">
    <location>
        <begin position="21"/>
        <end position="39"/>
    </location>
</feature>
<feature type="transmembrane region" description="Helical" evidence="1">
    <location>
        <begin position="106"/>
        <end position="128"/>
    </location>
</feature>
<dbReference type="Proteomes" id="UP000290624">
    <property type="component" value="Unassembled WGS sequence"/>
</dbReference>
<keyword evidence="3" id="KW-1185">Reference proteome</keyword>
<comment type="caution">
    <text evidence="2">The sequence shown here is derived from an EMBL/GenBank/DDBJ whole genome shotgun (WGS) entry which is preliminary data.</text>
</comment>
<evidence type="ECO:0000313" key="2">
    <source>
        <dbReference type="EMBL" id="RXW33303.1"/>
    </source>
</evidence>
<keyword evidence="1" id="KW-1133">Transmembrane helix</keyword>
<sequence>MRERKAPSAQVVRAQRLLVGGLIGGHAAALTAVGLMWALRGANAGATSAIAAAVTLAFYTVALGAQVMVADAAPKVVLFAWLASYLARVTVLGLALAVTLTQADRFAWLDPVALVVTTIAVVLGWIGFELHAYSKLRIPVFDPPDSSPGHGSM</sequence>